<evidence type="ECO:0000256" key="2">
    <source>
        <dbReference type="SAM" id="MobiDB-lite"/>
    </source>
</evidence>
<feature type="region of interest" description="Disordered" evidence="2">
    <location>
        <begin position="18"/>
        <end position="61"/>
    </location>
</feature>
<proteinExistence type="inferred from homology"/>
<organism evidence="3 4">
    <name type="scientific">Drosophila madeirensis</name>
    <name type="common">Fruit fly</name>
    <dbReference type="NCBI Taxonomy" id="30013"/>
    <lineage>
        <taxon>Eukaryota</taxon>
        <taxon>Metazoa</taxon>
        <taxon>Ecdysozoa</taxon>
        <taxon>Arthropoda</taxon>
        <taxon>Hexapoda</taxon>
        <taxon>Insecta</taxon>
        <taxon>Pterygota</taxon>
        <taxon>Neoptera</taxon>
        <taxon>Endopterygota</taxon>
        <taxon>Diptera</taxon>
        <taxon>Brachycera</taxon>
        <taxon>Muscomorpha</taxon>
        <taxon>Ephydroidea</taxon>
        <taxon>Drosophilidae</taxon>
        <taxon>Drosophila</taxon>
        <taxon>Sophophora</taxon>
    </lineage>
</organism>
<protein>
    <submittedName>
        <fullName evidence="3">Protein lin-52 homolog</fullName>
    </submittedName>
</protein>
<evidence type="ECO:0000313" key="3">
    <source>
        <dbReference type="EMBL" id="BFF95362.1"/>
    </source>
</evidence>
<feature type="compositionally biased region" description="Basic and acidic residues" evidence="2">
    <location>
        <begin position="23"/>
        <end position="56"/>
    </location>
</feature>
<dbReference type="AlphaFoldDB" id="A0AAU9FI87"/>
<dbReference type="InterPro" id="IPR018737">
    <property type="entry name" value="DREAM_LIN52"/>
</dbReference>
<keyword evidence="4" id="KW-1185">Reference proteome</keyword>
<dbReference type="EMBL" id="AP029264">
    <property type="protein sequence ID" value="BFF95362.1"/>
    <property type="molecule type" value="Genomic_DNA"/>
</dbReference>
<evidence type="ECO:0000256" key="1">
    <source>
        <dbReference type="ARBA" id="ARBA00005456"/>
    </source>
</evidence>
<gene>
    <name evidence="3" type="ORF">DMAD_12778</name>
</gene>
<dbReference type="Proteomes" id="UP001500889">
    <property type="component" value="Chromosome U"/>
</dbReference>
<dbReference type="GO" id="GO:0070176">
    <property type="term" value="C:DRM complex"/>
    <property type="evidence" value="ECO:0007669"/>
    <property type="project" value="InterPro"/>
</dbReference>
<comment type="similarity">
    <text evidence="1">Belongs to the lin-52 family.</text>
</comment>
<reference evidence="3 4" key="1">
    <citation type="submission" date="2024-02" db="EMBL/GenBank/DDBJ databases">
        <title>A chromosome-level genome assembly of Drosophila madeirensis, a fruit fly species endemic to Madeira island.</title>
        <authorList>
            <person name="Tomihara K."/>
            <person name="Llopart A."/>
            <person name="Yamamoto D."/>
        </authorList>
    </citation>
    <scope>NUCLEOTIDE SEQUENCE [LARGE SCALE GENOMIC DNA]</scope>
    <source>
        <strain evidence="3 4">RF1</strain>
    </source>
</reference>
<name>A0AAU9FI87_DROMD</name>
<accession>A0AAU9FI87</accession>
<sequence length="147" mass="16783">MSVKAELKKSDVNMELLAPETILKTDDDSAESKQQQEKEETVDPEDSPLKEEELRSLETLPESPVQWSERFSMSDTPMYSPIVEPLSILTSADIVKINCLSKMTPDELIAKIRRMHDDIYQLGLLEAKEMTRGKLLAIFDRNPKRCT</sequence>
<evidence type="ECO:0000313" key="4">
    <source>
        <dbReference type="Proteomes" id="UP001500889"/>
    </source>
</evidence>
<dbReference type="PANTHER" id="PTHR31489">
    <property type="entry name" value="LIN52 FAMILY MEMBER"/>
    <property type="match status" value="1"/>
</dbReference>
<dbReference type="GO" id="GO:0006355">
    <property type="term" value="P:regulation of DNA-templated transcription"/>
    <property type="evidence" value="ECO:0007669"/>
    <property type="project" value="InterPro"/>
</dbReference>
<dbReference type="Pfam" id="PF10044">
    <property type="entry name" value="LIN52"/>
    <property type="match status" value="1"/>
</dbReference>
<dbReference type="PANTHER" id="PTHR31489:SF2">
    <property type="entry name" value="PROTEIN LIN-52 HOMOLOG"/>
    <property type="match status" value="1"/>
</dbReference>